<evidence type="ECO:0000256" key="12">
    <source>
        <dbReference type="RuleBase" id="RU363101"/>
    </source>
</evidence>
<comment type="caution">
    <text evidence="13">The sequence shown here is derived from an EMBL/GenBank/DDBJ whole genome shotgun (WGS) entry which is preliminary data.</text>
</comment>
<feature type="transmembrane region" description="Helical" evidence="12">
    <location>
        <begin position="12"/>
        <end position="31"/>
    </location>
</feature>
<dbReference type="GO" id="GO:0015886">
    <property type="term" value="P:heme transport"/>
    <property type="evidence" value="ECO:0007669"/>
    <property type="project" value="InterPro"/>
</dbReference>
<keyword evidence="7 12" id="KW-0997">Cell inner membrane</keyword>
<dbReference type="PANTHER" id="PTHR37531:SF1">
    <property type="entry name" value="HEME EXPORTER PROTEIN D"/>
    <property type="match status" value="1"/>
</dbReference>
<keyword evidence="11 12" id="KW-0472">Membrane</keyword>
<dbReference type="Proteomes" id="UP000072660">
    <property type="component" value="Unassembled WGS sequence"/>
</dbReference>
<evidence type="ECO:0000256" key="5">
    <source>
        <dbReference type="ARBA" id="ARBA00022448"/>
    </source>
</evidence>
<evidence type="ECO:0000256" key="9">
    <source>
        <dbReference type="ARBA" id="ARBA00022748"/>
    </source>
</evidence>
<evidence type="ECO:0000256" key="6">
    <source>
        <dbReference type="ARBA" id="ARBA00022475"/>
    </source>
</evidence>
<dbReference type="RefSeq" id="WP_068386314.1">
    <property type="nucleotide sequence ID" value="NZ_LSZO01000003.1"/>
</dbReference>
<gene>
    <name evidence="13" type="ORF">AXE65_08315</name>
</gene>
<keyword evidence="6 12" id="KW-1003">Cell membrane</keyword>
<keyword evidence="9 12" id="KW-0201">Cytochrome c-type biogenesis</keyword>
<dbReference type="GO" id="GO:0017004">
    <property type="term" value="P:cytochrome complex assembly"/>
    <property type="evidence" value="ECO:0007669"/>
    <property type="project" value="UniProtKB-KW"/>
</dbReference>
<evidence type="ECO:0000256" key="7">
    <source>
        <dbReference type="ARBA" id="ARBA00022519"/>
    </source>
</evidence>
<dbReference type="AlphaFoldDB" id="A0A139SXZ1"/>
<comment type="subcellular location">
    <subcellularLocation>
        <location evidence="2 12">Cell inner membrane</location>
        <topology evidence="2 12">Single-pass membrane protein</topology>
    </subcellularLocation>
</comment>
<keyword evidence="8 12" id="KW-0812">Transmembrane</keyword>
<dbReference type="OrthoDB" id="9815607at2"/>
<evidence type="ECO:0000256" key="4">
    <source>
        <dbReference type="ARBA" id="ARBA00016461"/>
    </source>
</evidence>
<evidence type="ECO:0000256" key="10">
    <source>
        <dbReference type="ARBA" id="ARBA00022989"/>
    </source>
</evidence>
<protein>
    <recommendedName>
        <fullName evidence="4 12">Heme exporter protein D</fullName>
    </recommendedName>
</protein>
<keyword evidence="5 12" id="KW-0813">Transport</keyword>
<comment type="similarity">
    <text evidence="3 12">Belongs to the CcmD/CycX/HelD family.</text>
</comment>
<sequence length="62" mass="7336">MFEWLSMGGHGVYVWTAYAIGLLVLLINALWPFFAKKRFLRDYCRDAARRQRRAQSRQEASL</sequence>
<dbReference type="NCBIfam" id="TIGR03141">
    <property type="entry name" value="cytochro_ccmD"/>
    <property type="match status" value="1"/>
</dbReference>
<organism evidence="13 14">
    <name type="scientific">Ventosimonas gracilis</name>
    <dbReference type="NCBI Taxonomy" id="1680762"/>
    <lineage>
        <taxon>Bacteria</taxon>
        <taxon>Pseudomonadati</taxon>
        <taxon>Pseudomonadota</taxon>
        <taxon>Gammaproteobacteria</taxon>
        <taxon>Pseudomonadales</taxon>
        <taxon>Ventosimonadaceae</taxon>
        <taxon>Ventosimonas</taxon>
    </lineage>
</organism>
<evidence type="ECO:0000256" key="2">
    <source>
        <dbReference type="ARBA" id="ARBA00004377"/>
    </source>
</evidence>
<keyword evidence="14" id="KW-1185">Reference proteome</keyword>
<name>A0A139SXZ1_9GAMM</name>
<dbReference type="GO" id="GO:0005886">
    <property type="term" value="C:plasma membrane"/>
    <property type="evidence" value="ECO:0007669"/>
    <property type="project" value="UniProtKB-SubCell"/>
</dbReference>
<dbReference type="PANTHER" id="PTHR37531">
    <property type="entry name" value="HEME EXPORTER PROTEIN D"/>
    <property type="match status" value="1"/>
</dbReference>
<proteinExistence type="inferred from homology"/>
<accession>A0A139SXZ1</accession>
<evidence type="ECO:0000256" key="11">
    <source>
        <dbReference type="ARBA" id="ARBA00023136"/>
    </source>
</evidence>
<evidence type="ECO:0000256" key="1">
    <source>
        <dbReference type="ARBA" id="ARBA00002442"/>
    </source>
</evidence>
<dbReference type="EMBL" id="LSZO01000003">
    <property type="protein sequence ID" value="KXU39496.1"/>
    <property type="molecule type" value="Genomic_DNA"/>
</dbReference>
<dbReference type="InterPro" id="IPR007078">
    <property type="entry name" value="Haem_export_protD_CcmD"/>
</dbReference>
<evidence type="ECO:0000313" key="13">
    <source>
        <dbReference type="EMBL" id="KXU39496.1"/>
    </source>
</evidence>
<reference evidence="13 14" key="1">
    <citation type="submission" date="2016-02" db="EMBL/GenBank/DDBJ databases">
        <authorList>
            <person name="Wen L."/>
            <person name="He K."/>
            <person name="Yang H."/>
        </authorList>
    </citation>
    <scope>NUCLEOTIDE SEQUENCE [LARGE SCALE GENOMIC DNA]</scope>
    <source>
        <strain evidence="13 14">CV58</strain>
    </source>
</reference>
<dbReference type="Pfam" id="PF04995">
    <property type="entry name" value="CcmD"/>
    <property type="match status" value="1"/>
</dbReference>
<comment type="function">
    <text evidence="1 12">Required for the export of heme to the periplasm for the biogenesis of c-type cytochromes.</text>
</comment>
<evidence type="ECO:0000256" key="3">
    <source>
        <dbReference type="ARBA" id="ARBA00008741"/>
    </source>
</evidence>
<evidence type="ECO:0000256" key="8">
    <source>
        <dbReference type="ARBA" id="ARBA00022692"/>
    </source>
</evidence>
<dbReference type="InterPro" id="IPR052075">
    <property type="entry name" value="Heme_exporter_D"/>
</dbReference>
<evidence type="ECO:0000313" key="14">
    <source>
        <dbReference type="Proteomes" id="UP000072660"/>
    </source>
</evidence>
<dbReference type="GO" id="GO:1903607">
    <property type="term" value="P:cytochrome c biosynthetic process"/>
    <property type="evidence" value="ECO:0007669"/>
    <property type="project" value="TreeGrafter"/>
</dbReference>
<keyword evidence="10 12" id="KW-1133">Transmembrane helix</keyword>